<dbReference type="EMBL" id="ML735692">
    <property type="protein sequence ID" value="KAE8422742.1"/>
    <property type="molecule type" value="Genomic_DNA"/>
</dbReference>
<sequence length="56" mass="6351">MPTFSAVAVCGSIVFEAANLRNWEWIREACGFKSIVLANRLNSNHNPDLQCHWVHP</sequence>
<proteinExistence type="predicted"/>
<evidence type="ECO:0000256" key="2">
    <source>
        <dbReference type="ARBA" id="ARBA00022801"/>
    </source>
</evidence>
<keyword evidence="2" id="KW-0378">Hydrolase</keyword>
<accession>A0ABQ6X075</accession>
<dbReference type="InterPro" id="IPR039461">
    <property type="entry name" value="Peptidase_M49"/>
</dbReference>
<dbReference type="Gene3D" id="3.30.540.30">
    <property type="match status" value="1"/>
</dbReference>
<dbReference type="Proteomes" id="UP000325395">
    <property type="component" value="Unassembled WGS sequence"/>
</dbReference>
<keyword evidence="4" id="KW-1185">Reference proteome</keyword>
<evidence type="ECO:0000256" key="1">
    <source>
        <dbReference type="ARBA" id="ARBA00022723"/>
    </source>
</evidence>
<organism evidence="3 4">
    <name type="scientific">Aspergillus pseudocaelatus</name>
    <dbReference type="NCBI Taxonomy" id="1825620"/>
    <lineage>
        <taxon>Eukaryota</taxon>
        <taxon>Fungi</taxon>
        <taxon>Dikarya</taxon>
        <taxon>Ascomycota</taxon>
        <taxon>Pezizomycotina</taxon>
        <taxon>Eurotiomycetes</taxon>
        <taxon>Eurotiomycetidae</taxon>
        <taxon>Eurotiales</taxon>
        <taxon>Aspergillaceae</taxon>
        <taxon>Aspergillus</taxon>
        <taxon>Aspergillus subgen. Circumdati</taxon>
    </lineage>
</organism>
<keyword evidence="1" id="KW-0479">Metal-binding</keyword>
<gene>
    <name evidence="3" type="ORF">BDV36DRAFT_290912</name>
</gene>
<name>A0ABQ6X075_9EURO</name>
<evidence type="ECO:0000313" key="4">
    <source>
        <dbReference type="Proteomes" id="UP000325395"/>
    </source>
</evidence>
<reference evidence="3 4" key="1">
    <citation type="submission" date="2019-04" db="EMBL/GenBank/DDBJ databases">
        <authorList>
            <consortium name="DOE Joint Genome Institute"/>
            <person name="Mondo S."/>
            <person name="Kjaerbolling I."/>
            <person name="Vesth T."/>
            <person name="Frisvad J.C."/>
            <person name="Nybo J.L."/>
            <person name="Theobald S."/>
            <person name="Kildgaard S."/>
            <person name="Isbrandt T."/>
            <person name="Kuo A."/>
            <person name="Sato A."/>
            <person name="Lyhne E.K."/>
            <person name="Kogle M.E."/>
            <person name="Wiebenga A."/>
            <person name="Kun R.S."/>
            <person name="Lubbers R.J."/>
            <person name="Makela M.R."/>
            <person name="Barry K."/>
            <person name="Chovatia M."/>
            <person name="Clum A."/>
            <person name="Daum C."/>
            <person name="Haridas S."/>
            <person name="He G."/>
            <person name="LaButti K."/>
            <person name="Lipzen A."/>
            <person name="Riley R."/>
            <person name="Salamov A."/>
            <person name="Simmons B.A."/>
            <person name="Magnuson J.K."/>
            <person name="Henrissat B."/>
            <person name="Mortensen U.H."/>
            <person name="Larsen T.O."/>
            <person name="Devries R.P."/>
            <person name="Grigoriev I.V."/>
            <person name="Machida M."/>
            <person name="Baker S.E."/>
            <person name="Andersen M.R."/>
            <person name="Cantor M.N."/>
            <person name="Hua S.X."/>
        </authorList>
    </citation>
    <scope>NUCLEOTIDE SEQUENCE [LARGE SCALE GENOMIC DNA]</scope>
    <source>
        <strain evidence="3 4">CBS 117616</strain>
    </source>
</reference>
<dbReference type="Pfam" id="PF03571">
    <property type="entry name" value="Peptidase_M49"/>
    <property type="match status" value="1"/>
</dbReference>
<evidence type="ECO:0000313" key="3">
    <source>
        <dbReference type="EMBL" id="KAE8422742.1"/>
    </source>
</evidence>
<protein>
    <submittedName>
        <fullName evidence="3">Uncharacterized protein</fullName>
    </submittedName>
</protein>